<dbReference type="InterPro" id="IPR050554">
    <property type="entry name" value="Met_Synthase/Corrinoid"/>
</dbReference>
<dbReference type="InterPro" id="IPR036594">
    <property type="entry name" value="Meth_synthase_dom"/>
</dbReference>
<evidence type="ECO:0000259" key="4">
    <source>
        <dbReference type="PROSITE" id="PS51332"/>
    </source>
</evidence>
<dbReference type="Proteomes" id="UP000253490">
    <property type="component" value="Unassembled WGS sequence"/>
</dbReference>
<evidence type="ECO:0000256" key="1">
    <source>
        <dbReference type="ARBA" id="ARBA00010854"/>
    </source>
</evidence>
<dbReference type="PROSITE" id="PS51332">
    <property type="entry name" value="B12_BINDING"/>
    <property type="match status" value="1"/>
</dbReference>
<dbReference type="Pfam" id="PF02607">
    <property type="entry name" value="B12-binding_2"/>
    <property type="match status" value="1"/>
</dbReference>
<dbReference type="GO" id="GO:0050667">
    <property type="term" value="P:homocysteine metabolic process"/>
    <property type="evidence" value="ECO:0007669"/>
    <property type="project" value="TreeGrafter"/>
</dbReference>
<organism evidence="6 7">
    <name type="scientific">Alkalibaculum bacchi</name>
    <dbReference type="NCBI Taxonomy" id="645887"/>
    <lineage>
        <taxon>Bacteria</taxon>
        <taxon>Bacillati</taxon>
        <taxon>Bacillota</taxon>
        <taxon>Clostridia</taxon>
        <taxon>Eubacteriales</taxon>
        <taxon>Eubacteriaceae</taxon>
        <taxon>Alkalibaculum</taxon>
    </lineage>
</organism>
<comment type="caution">
    <text evidence="6">The sequence shown here is derived from an EMBL/GenBank/DDBJ whole genome shotgun (WGS) entry which is preliminary data.</text>
</comment>
<dbReference type="GO" id="GO:0008705">
    <property type="term" value="F:methionine synthase activity"/>
    <property type="evidence" value="ECO:0007669"/>
    <property type="project" value="TreeGrafter"/>
</dbReference>
<feature type="domain" description="B12-binding" evidence="4">
    <location>
        <begin position="88"/>
        <end position="215"/>
    </location>
</feature>
<accession>A0A366I9M4</accession>
<evidence type="ECO:0000313" key="7">
    <source>
        <dbReference type="Proteomes" id="UP000253490"/>
    </source>
</evidence>
<dbReference type="Gene3D" id="3.40.50.280">
    <property type="entry name" value="Cobalamin-binding domain"/>
    <property type="match status" value="1"/>
</dbReference>
<name>A0A366I9M4_9FIRM</name>
<proteinExistence type="inferred from homology"/>
<keyword evidence="7" id="KW-1185">Reference proteome</keyword>
<dbReference type="PANTHER" id="PTHR45833:SF1">
    <property type="entry name" value="METHIONINE SYNTHASE"/>
    <property type="match status" value="1"/>
</dbReference>
<evidence type="ECO:0000259" key="5">
    <source>
        <dbReference type="PROSITE" id="PS51337"/>
    </source>
</evidence>
<dbReference type="InterPro" id="IPR012741">
    <property type="entry name" value="Corrinoid_p"/>
</dbReference>
<dbReference type="PANTHER" id="PTHR45833">
    <property type="entry name" value="METHIONINE SYNTHASE"/>
    <property type="match status" value="1"/>
</dbReference>
<dbReference type="CDD" id="cd02070">
    <property type="entry name" value="corrinoid_protein_B12-BD"/>
    <property type="match status" value="1"/>
</dbReference>
<dbReference type="GO" id="GO:0005829">
    <property type="term" value="C:cytosol"/>
    <property type="evidence" value="ECO:0007669"/>
    <property type="project" value="TreeGrafter"/>
</dbReference>
<dbReference type="SUPFAM" id="SSF52242">
    <property type="entry name" value="Cobalamin (vitamin B12)-binding domain"/>
    <property type="match status" value="1"/>
</dbReference>
<feature type="domain" description="B12-binding N-terminal" evidence="5">
    <location>
        <begin position="1"/>
        <end position="88"/>
    </location>
</feature>
<keyword evidence="6" id="KW-0489">Methyltransferase</keyword>
<dbReference type="FunFam" id="3.40.50.280:FF:000003">
    <property type="entry name" value="Dimethylamine methyltransferase corrinoid protein"/>
    <property type="match status" value="1"/>
</dbReference>
<reference evidence="6 7" key="1">
    <citation type="submission" date="2018-06" db="EMBL/GenBank/DDBJ databases">
        <title>Genomic Encyclopedia of Type Strains, Phase IV (KMG-IV): sequencing the most valuable type-strain genomes for metagenomic binning, comparative biology and taxonomic classification.</title>
        <authorList>
            <person name="Goeker M."/>
        </authorList>
    </citation>
    <scope>NUCLEOTIDE SEQUENCE [LARGE SCALE GENOMIC DNA]</scope>
    <source>
        <strain evidence="6 7">DSM 22112</strain>
    </source>
</reference>
<sequence>MSKFENIAQCVLDGEFKKVKGLVNKAMDDGAKPMDIINEGLIGGMNLVTPLFKTGEMFVPEVMKSAKTMNIGMELLKEHIKEGDLVTKGVIVTGTVKGDLHDIGKNLVGMMLESSGYTVIDLGTDIEPEDFLKAIEEQKPDIIGMSALLTTTMMNIKETIDFLQEKGVRDKVKIMIGGAPISQEFADQVGADGYGEDAAAAVELCDSLLSEKAHA</sequence>
<evidence type="ECO:0000313" key="6">
    <source>
        <dbReference type="EMBL" id="RBP66652.1"/>
    </source>
</evidence>
<keyword evidence="6" id="KW-0808">Transferase</keyword>
<keyword evidence="2" id="KW-0479">Metal-binding</keyword>
<comment type="similarity">
    <text evidence="1">Belongs to the methylamine corrinoid protein family.</text>
</comment>
<dbReference type="NCBIfam" id="TIGR02370">
    <property type="entry name" value="pyl_corrinoid"/>
    <property type="match status" value="1"/>
</dbReference>
<dbReference type="GO" id="GO:0050897">
    <property type="term" value="F:cobalt ion binding"/>
    <property type="evidence" value="ECO:0007669"/>
    <property type="project" value="InterPro"/>
</dbReference>
<dbReference type="RefSeq" id="WP_113920086.1">
    <property type="nucleotide sequence ID" value="NZ_QNRX01000005.1"/>
</dbReference>
<dbReference type="EMBL" id="QNRX01000005">
    <property type="protein sequence ID" value="RBP66652.1"/>
    <property type="molecule type" value="Genomic_DNA"/>
</dbReference>
<evidence type="ECO:0000256" key="3">
    <source>
        <dbReference type="ARBA" id="ARBA00023285"/>
    </source>
</evidence>
<dbReference type="Gene3D" id="1.10.1240.10">
    <property type="entry name" value="Methionine synthase domain"/>
    <property type="match status" value="1"/>
</dbReference>
<dbReference type="InterPro" id="IPR003759">
    <property type="entry name" value="Cbl-bd_cap"/>
</dbReference>
<dbReference type="GO" id="GO:0046653">
    <property type="term" value="P:tetrahydrofolate metabolic process"/>
    <property type="evidence" value="ECO:0007669"/>
    <property type="project" value="TreeGrafter"/>
</dbReference>
<dbReference type="InterPro" id="IPR006158">
    <property type="entry name" value="Cobalamin-bd"/>
</dbReference>
<dbReference type="AlphaFoldDB" id="A0A366I9M4"/>
<dbReference type="PROSITE" id="PS51337">
    <property type="entry name" value="B12_BINDING_NTER"/>
    <property type="match status" value="1"/>
</dbReference>
<dbReference type="SMART" id="SM01018">
    <property type="entry name" value="B12-binding_2"/>
    <property type="match status" value="1"/>
</dbReference>
<dbReference type="SUPFAM" id="SSF47644">
    <property type="entry name" value="Methionine synthase domain"/>
    <property type="match status" value="1"/>
</dbReference>
<keyword evidence="3" id="KW-0170">Cobalt</keyword>
<evidence type="ECO:0000256" key="2">
    <source>
        <dbReference type="ARBA" id="ARBA00022723"/>
    </source>
</evidence>
<protein>
    <submittedName>
        <fullName evidence="6">5-methyltetrahydrofolate--homocysteine methyltransferase</fullName>
    </submittedName>
</protein>
<dbReference type="InterPro" id="IPR036724">
    <property type="entry name" value="Cobalamin-bd_sf"/>
</dbReference>
<dbReference type="Pfam" id="PF02310">
    <property type="entry name" value="B12-binding"/>
    <property type="match status" value="1"/>
</dbReference>
<dbReference type="OrthoDB" id="9803687at2"/>
<dbReference type="GO" id="GO:0031419">
    <property type="term" value="F:cobalamin binding"/>
    <property type="evidence" value="ECO:0007669"/>
    <property type="project" value="InterPro"/>
</dbReference>
<dbReference type="GO" id="GO:0015948">
    <property type="term" value="P:methanogenesis"/>
    <property type="evidence" value="ECO:0007669"/>
    <property type="project" value="InterPro"/>
</dbReference>
<dbReference type="GO" id="GO:0032259">
    <property type="term" value="P:methylation"/>
    <property type="evidence" value="ECO:0007669"/>
    <property type="project" value="UniProtKB-KW"/>
</dbReference>
<gene>
    <name evidence="6" type="ORF">DES36_10531</name>
</gene>